<evidence type="ECO:0000256" key="3">
    <source>
        <dbReference type="ARBA" id="ARBA00011370"/>
    </source>
</evidence>
<dbReference type="SUPFAM" id="SSF48371">
    <property type="entry name" value="ARM repeat"/>
    <property type="match status" value="1"/>
</dbReference>
<dbReference type="InterPro" id="IPR036940">
    <property type="entry name" value="PI3/4_kinase_cat_sf"/>
</dbReference>
<dbReference type="InterPro" id="IPR057564">
    <property type="entry name" value="HEAT_ATR"/>
</dbReference>
<reference evidence="20" key="1">
    <citation type="journal article" date="2020" name="Stud. Mycol.">
        <title>101 Dothideomycetes genomes: a test case for predicting lifestyles and emergence of pathogens.</title>
        <authorList>
            <person name="Haridas S."/>
            <person name="Albert R."/>
            <person name="Binder M."/>
            <person name="Bloem J."/>
            <person name="Labutti K."/>
            <person name="Salamov A."/>
            <person name="Andreopoulos B."/>
            <person name="Baker S."/>
            <person name="Barry K."/>
            <person name="Bills G."/>
            <person name="Bluhm B."/>
            <person name="Cannon C."/>
            <person name="Castanera R."/>
            <person name="Culley D."/>
            <person name="Daum C."/>
            <person name="Ezra D."/>
            <person name="Gonzalez J."/>
            <person name="Henrissat B."/>
            <person name="Kuo A."/>
            <person name="Liang C."/>
            <person name="Lipzen A."/>
            <person name="Lutzoni F."/>
            <person name="Magnuson J."/>
            <person name="Mondo S."/>
            <person name="Nolan M."/>
            <person name="Ohm R."/>
            <person name="Pangilinan J."/>
            <person name="Park H.-J."/>
            <person name="Ramirez L."/>
            <person name="Alfaro M."/>
            <person name="Sun H."/>
            <person name="Tritt A."/>
            <person name="Yoshinaga Y."/>
            <person name="Zwiers L.-H."/>
            <person name="Turgeon B."/>
            <person name="Goodwin S."/>
            <person name="Spatafora J."/>
            <person name="Crous P."/>
            <person name="Grigoriev I."/>
        </authorList>
    </citation>
    <scope>NUCLEOTIDE SEQUENCE</scope>
    <source>
        <strain evidence="20">CBS 116435</strain>
    </source>
</reference>
<dbReference type="EMBL" id="MU003769">
    <property type="protein sequence ID" value="KAF2724888.1"/>
    <property type="molecule type" value="Genomic_DNA"/>
</dbReference>
<evidence type="ECO:0000259" key="17">
    <source>
        <dbReference type="PROSITE" id="PS50290"/>
    </source>
</evidence>
<organism evidence="20 21">
    <name type="scientific">Polychaeton citri CBS 116435</name>
    <dbReference type="NCBI Taxonomy" id="1314669"/>
    <lineage>
        <taxon>Eukaryota</taxon>
        <taxon>Fungi</taxon>
        <taxon>Dikarya</taxon>
        <taxon>Ascomycota</taxon>
        <taxon>Pezizomycotina</taxon>
        <taxon>Dothideomycetes</taxon>
        <taxon>Dothideomycetidae</taxon>
        <taxon>Capnodiales</taxon>
        <taxon>Capnodiaceae</taxon>
        <taxon>Polychaeton</taxon>
    </lineage>
</organism>
<evidence type="ECO:0000256" key="12">
    <source>
        <dbReference type="ARBA" id="ARBA00023242"/>
    </source>
</evidence>
<keyword evidence="8" id="KW-0227">DNA damage</keyword>
<dbReference type="InterPro" id="IPR014009">
    <property type="entry name" value="PIK_FAT"/>
</dbReference>
<dbReference type="PANTHER" id="PTHR11139:SF125">
    <property type="entry name" value="SERINE_THREONINE-PROTEIN KINASE MEC1"/>
    <property type="match status" value="1"/>
</dbReference>
<dbReference type="GO" id="GO:0000723">
    <property type="term" value="P:telomere maintenance"/>
    <property type="evidence" value="ECO:0007669"/>
    <property type="project" value="TreeGrafter"/>
</dbReference>
<dbReference type="GO" id="GO:0005694">
    <property type="term" value="C:chromosome"/>
    <property type="evidence" value="ECO:0007669"/>
    <property type="project" value="TreeGrafter"/>
</dbReference>
<dbReference type="InterPro" id="IPR050517">
    <property type="entry name" value="DDR_Repair_Kinase"/>
</dbReference>
<dbReference type="Pfam" id="PF02259">
    <property type="entry name" value="FAT"/>
    <property type="match status" value="1"/>
</dbReference>
<dbReference type="InterPro" id="IPR011009">
    <property type="entry name" value="Kinase-like_dom_sf"/>
</dbReference>
<dbReference type="PROSITE" id="PS51190">
    <property type="entry name" value="FATC"/>
    <property type="match status" value="1"/>
</dbReference>
<feature type="domain" description="FAT" evidence="18">
    <location>
        <begin position="1350"/>
        <end position="1927"/>
    </location>
</feature>
<gene>
    <name evidence="20" type="ORF">K431DRAFT_261173</name>
</gene>
<dbReference type="PROSITE" id="PS50290">
    <property type="entry name" value="PI3_4_KINASE_3"/>
    <property type="match status" value="1"/>
</dbReference>
<name>A0A9P4UTN1_9PEZI</name>
<dbReference type="SMART" id="SM01343">
    <property type="entry name" value="FATC"/>
    <property type="match status" value="1"/>
</dbReference>
<evidence type="ECO:0000256" key="6">
    <source>
        <dbReference type="ARBA" id="ARBA00022679"/>
    </source>
</evidence>
<keyword evidence="11" id="KW-0234">DNA repair</keyword>
<dbReference type="EC" id="2.7.11.1" evidence="4"/>
<dbReference type="InterPro" id="IPR000403">
    <property type="entry name" value="PI3/4_kinase_cat_dom"/>
</dbReference>
<evidence type="ECO:0000256" key="10">
    <source>
        <dbReference type="ARBA" id="ARBA00022840"/>
    </source>
</evidence>
<dbReference type="GO" id="GO:0004674">
    <property type="term" value="F:protein serine/threonine kinase activity"/>
    <property type="evidence" value="ECO:0007669"/>
    <property type="project" value="UniProtKB-KW"/>
</dbReference>
<dbReference type="Gene3D" id="3.30.1010.10">
    <property type="entry name" value="Phosphatidylinositol 3-kinase Catalytic Subunit, Chain A, domain 4"/>
    <property type="match status" value="1"/>
</dbReference>
<evidence type="ECO:0000256" key="2">
    <source>
        <dbReference type="ARBA" id="ARBA00010769"/>
    </source>
</evidence>
<protein>
    <recommendedName>
        <fullName evidence="4">non-specific serine/threonine protein kinase</fullName>
        <ecNumber evidence="4">2.7.11.1</ecNumber>
    </recommendedName>
</protein>
<evidence type="ECO:0000256" key="7">
    <source>
        <dbReference type="ARBA" id="ARBA00022741"/>
    </source>
</evidence>
<feature type="domain" description="PI3K/PI4K catalytic" evidence="17">
    <location>
        <begin position="2041"/>
        <end position="2344"/>
    </location>
</feature>
<comment type="caution">
    <text evidence="20">The sequence shown here is derived from an EMBL/GenBank/DDBJ whole genome shotgun (WGS) entry which is preliminary data.</text>
</comment>
<dbReference type="SMART" id="SM00802">
    <property type="entry name" value="UME"/>
    <property type="match status" value="1"/>
</dbReference>
<evidence type="ECO:0000256" key="9">
    <source>
        <dbReference type="ARBA" id="ARBA00022777"/>
    </source>
</evidence>
<keyword evidence="6" id="KW-0808">Transferase</keyword>
<dbReference type="Pfam" id="PF23593">
    <property type="entry name" value="HEAT_ATR"/>
    <property type="match status" value="1"/>
</dbReference>
<dbReference type="CDD" id="cd00892">
    <property type="entry name" value="PIKKc_ATR"/>
    <property type="match status" value="1"/>
</dbReference>
<dbReference type="Gene3D" id="1.25.10.10">
    <property type="entry name" value="Leucine-rich Repeat Variant"/>
    <property type="match status" value="1"/>
</dbReference>
<dbReference type="PANTHER" id="PTHR11139">
    <property type="entry name" value="ATAXIA TELANGIECTASIA MUTATED ATM -RELATED"/>
    <property type="match status" value="1"/>
</dbReference>
<evidence type="ECO:0000256" key="13">
    <source>
        <dbReference type="ARBA" id="ARBA00025079"/>
    </source>
</evidence>
<dbReference type="FunFam" id="1.10.1070.11:FF:000031">
    <property type="entry name" value="Phosphatidyl inositol 3-kinase"/>
    <property type="match status" value="1"/>
</dbReference>
<feature type="domain" description="FATC" evidence="19">
    <location>
        <begin position="2345"/>
        <end position="2377"/>
    </location>
</feature>
<accession>A0A9P4UTN1</accession>
<dbReference type="PROSITE" id="PS51189">
    <property type="entry name" value="FAT"/>
    <property type="match status" value="1"/>
</dbReference>
<keyword evidence="7" id="KW-0547">Nucleotide-binding</keyword>
<dbReference type="InterPro" id="IPR016024">
    <property type="entry name" value="ARM-type_fold"/>
</dbReference>
<feature type="region of interest" description="Disordered" evidence="16">
    <location>
        <begin position="1"/>
        <end position="21"/>
    </location>
</feature>
<dbReference type="InterPro" id="IPR018936">
    <property type="entry name" value="PI3/4_kinase_CS"/>
</dbReference>
<sequence length="2377" mass="266960">MARRHQTEGSSHVNGDRPPPSTFAAQLVQNQTRQDASQHQNGDGATFTGLLHEILYNPAAVPETDVNVNAQLISVVIEAGLAVLTQDNPFAQWNLLIPQAQDSMAVIEATIRRQPQILLSRSNSDGPQLFLWLLAKLISVSGHPKCLDLPIAPLLDSMIYALRDRLGLLTQAEMLRQTLKDCVEDMIAALDIVPNDQMSLNLRLPPARSITNLWTQAEGVIVIPPELQTTIQSPIQTFVSAQLMACTPSLRGIWAEEVQLRLCPIFESVKSRLQKMGLIDQVVQSVLQKGSTKSQITLIYNVLSNIDCNFPSKSTQGHISVSLRQTRNRPNAHEQGALCLAVLAGLKAQRFDDLDETLKEDLMRWDDWSHCDLEPNRNSRKPLALTRYQAVAVNDTYKNDDRHTVLGTEEYPVSRARKRRKFRDIDNIDIAFTDDGPNGLQTVESNYTNLDTTLGISRAEYRALDENQRYQVWVNLAILTATKTQMATKVIVNLASSSEEESKSCRIQAMLTTERCLEHIKDDVLLDLTADQFGPLCLRSLQSSIRELRLAAMRCITQFLRPNLKRDTLQRNRQIILELIHTLSGRNVESEDETIIGLWGKITLTCADEEMNLALLSLIDYLGHTNPYVCGLAFQELEAVSMSKNTTIDSMINPFRRSVAISIVQDLLRKPQKAQQFCDLLQTDVNTLLMETQRDTVPVLVLTRRRDVLQRIAVLRGPNAKVQDVCLQPPANLASTISYLLFQPSTDVEDAVMACLGEVAPELEGSDLSTLVKADSTLIAVEMLKLAAEASAQRKSRAYQAFQTFANLAEREPGKRKAHSNAAKTVTEFLEKHILGILTHLSAFLESGNNRSSVEKTLHLKALTEMIQIARTNCGIALPQIRACLQSATDQPHLCENAFHAWLVLLSVLNSEDIAAVIDQVFAVTVQHWDILSPEMQQEIHEAIAKVIREHNSVFRDHVSTLPSLASIPLLSKFAAEFERLKAAESVESLCRAFTRRLLDESNSVSSQAIKELVPFLEEYQDFIHETASSEQPSPVITGLLRALLDTTSKTATDELGMEELFGKCLGLFGCLDANRIDVTNSKHDVLVLSNFDKATEVVDWVCTLLEEVLVKAFRSESNARAQGFLAYVMQELLRFCGFNDAQGLRLRPSQSRPTLQRWYDIPEPIRITLTPFLSSRYLLTSNVASIGSNRGYPGFQVDAGHSVWLRGLVFDLMLKAKGDNPKMVFPLLAKLIRGHDISISRFLLPYALLNVVLEGTVAEVEAISEELLAVLKAESQTNSQQETIKQCSETVFGVLDYMSLWLQEKRKMLEETRAAAYRTGHSPQEFDEVKDMHQISNLEKFLATVPAEVIAARAVDCRSYARALFHWEHFIRQKRPLIPSMTTSSNDDFLYDRLQEIYAHIDDPDGLEGIASHLAFVSEDQQAVQHARAGRWTAAQAWYEVQLTASNAHHPVDFKVALLECLRETGQHAALLRYTSAFSRLEKQNDDSLANKTKLASFAVESLWTIGDMNGLEACLQALSKDRTNDFNVGIGKILVAASKKNQEEFADQIKMLRKSSIANLTTTGVNSLQVCHQDLRKLHVLQEIEALWRCNGDEVTVGRLSASLDKRLAAVGSYISDKQYILGARRAIMGLQINPTVRAQTAGAWLTTARLARKAGNTSSAHHAVLQAYKCGERAAKLEEARLLWHDGHRRQAIQSLESAITSKVFEIPELMENLEQTESTSRAREDRMLAAKAQLLLAKWLDAAGQNKAKEMTTRYQMAAKTFQRWEKGHYYLGKHYCKILDAEKALPKEKQGPLLTTGELTKLVVENLLRSVPWGSKYWHESIPKLLTLWLDLGLQCLQKQPREDSSIFEKRLQSLQDCHRQLLKYFDRRIQPYVFYNAMPQIISRISHPHPDVWKQLCVILTRIGACHPNQALWSLLAVAKARDRLRAERGAEILAKLKDPKTKTRDASNNDLKLMITHGQRLSDGLLHACEAHVEPRASKVNLYRDLGFNQKLAPSSLVVPVEVTLTPSLPNHPTADRIRRHKAFAQEKITIQSFLDEVAVLSSLQRPRKITVRGSDGKLYGILCKPKDDLRKDQRLMEFNGMINRALKRDADSSKRGLYIKTYAVTPLSEESGIIEWVEGIKPIRDILLNLYYRKGIKPNYNDIRNTLNEACKGPEHAHIFVDKILSTFKPALHEWFTETFAEPEAWFAARLKYARSAAVMSMTGHMLGLGDRHGENILLQEGTGGVFHVDFNCLFDKGLTFEKPEVVPFRLTPNMVDAMGPHGYDGPFRKSSELTLQLLRQNKDTLMTILETFLYDPTTDFIGGKKKRSTAGVPETPQEILDSVDGKLKGLLRGETMPLSVEGYVDALIRQAVDPYNLAQMYIGWCSFL</sequence>
<evidence type="ECO:0000256" key="4">
    <source>
        <dbReference type="ARBA" id="ARBA00012513"/>
    </source>
</evidence>
<proteinExistence type="inferred from homology"/>
<comment type="catalytic activity">
    <reaction evidence="14">
        <text>L-threonyl-[protein] + ATP = O-phospho-L-threonyl-[protein] + ADP + H(+)</text>
        <dbReference type="Rhea" id="RHEA:46608"/>
        <dbReference type="Rhea" id="RHEA-COMP:11060"/>
        <dbReference type="Rhea" id="RHEA-COMP:11605"/>
        <dbReference type="ChEBI" id="CHEBI:15378"/>
        <dbReference type="ChEBI" id="CHEBI:30013"/>
        <dbReference type="ChEBI" id="CHEBI:30616"/>
        <dbReference type="ChEBI" id="CHEBI:61977"/>
        <dbReference type="ChEBI" id="CHEBI:456216"/>
        <dbReference type="EC" id="2.7.11.1"/>
    </reaction>
</comment>
<dbReference type="Pfam" id="PF00454">
    <property type="entry name" value="PI3_PI4_kinase"/>
    <property type="match status" value="1"/>
</dbReference>
<evidence type="ECO:0000259" key="19">
    <source>
        <dbReference type="PROSITE" id="PS51190"/>
    </source>
</evidence>
<keyword evidence="10" id="KW-0067">ATP-binding</keyword>
<keyword evidence="5" id="KW-0723">Serine/threonine-protein kinase</keyword>
<evidence type="ECO:0000256" key="8">
    <source>
        <dbReference type="ARBA" id="ARBA00022763"/>
    </source>
</evidence>
<evidence type="ECO:0000259" key="18">
    <source>
        <dbReference type="PROSITE" id="PS51189"/>
    </source>
</evidence>
<dbReference type="OrthoDB" id="381190at2759"/>
<comment type="catalytic activity">
    <reaction evidence="15">
        <text>L-seryl-[protein] + ATP = O-phospho-L-seryl-[protein] + ADP + H(+)</text>
        <dbReference type="Rhea" id="RHEA:17989"/>
        <dbReference type="Rhea" id="RHEA-COMP:9863"/>
        <dbReference type="Rhea" id="RHEA-COMP:11604"/>
        <dbReference type="ChEBI" id="CHEBI:15378"/>
        <dbReference type="ChEBI" id="CHEBI:29999"/>
        <dbReference type="ChEBI" id="CHEBI:30616"/>
        <dbReference type="ChEBI" id="CHEBI:83421"/>
        <dbReference type="ChEBI" id="CHEBI:456216"/>
        <dbReference type="EC" id="2.7.11.1"/>
    </reaction>
</comment>
<dbReference type="InterPro" id="IPR003152">
    <property type="entry name" value="FATC_dom"/>
</dbReference>
<dbReference type="GO" id="GO:0000077">
    <property type="term" value="P:DNA damage checkpoint signaling"/>
    <property type="evidence" value="ECO:0007669"/>
    <property type="project" value="TreeGrafter"/>
</dbReference>
<dbReference type="InterPro" id="IPR056802">
    <property type="entry name" value="ATR-like_M-HEAT"/>
</dbReference>
<dbReference type="Proteomes" id="UP000799441">
    <property type="component" value="Unassembled WGS sequence"/>
</dbReference>
<evidence type="ECO:0000256" key="14">
    <source>
        <dbReference type="ARBA" id="ARBA00047899"/>
    </source>
</evidence>
<evidence type="ECO:0000256" key="15">
    <source>
        <dbReference type="ARBA" id="ARBA00048679"/>
    </source>
</evidence>
<dbReference type="Pfam" id="PF08064">
    <property type="entry name" value="UME"/>
    <property type="match status" value="1"/>
</dbReference>
<evidence type="ECO:0000313" key="20">
    <source>
        <dbReference type="EMBL" id="KAF2724888.1"/>
    </source>
</evidence>
<dbReference type="GO" id="GO:0006281">
    <property type="term" value="P:DNA repair"/>
    <property type="evidence" value="ECO:0007669"/>
    <property type="project" value="UniProtKB-KW"/>
</dbReference>
<evidence type="ECO:0000256" key="1">
    <source>
        <dbReference type="ARBA" id="ARBA00004123"/>
    </source>
</evidence>
<dbReference type="Gene3D" id="1.10.1070.11">
    <property type="entry name" value="Phosphatidylinositol 3-/4-kinase, catalytic domain"/>
    <property type="match status" value="1"/>
</dbReference>
<evidence type="ECO:0000256" key="5">
    <source>
        <dbReference type="ARBA" id="ARBA00022527"/>
    </source>
</evidence>
<dbReference type="Pfam" id="PF02260">
    <property type="entry name" value="FATC"/>
    <property type="match status" value="1"/>
</dbReference>
<comment type="subunit">
    <text evidence="3">Associates with DNA double-strand breaks.</text>
</comment>
<keyword evidence="12" id="KW-0539">Nucleus</keyword>
<dbReference type="Pfam" id="PF25030">
    <property type="entry name" value="M-HEAT_ATR"/>
    <property type="match status" value="1"/>
</dbReference>
<evidence type="ECO:0000313" key="21">
    <source>
        <dbReference type="Proteomes" id="UP000799441"/>
    </source>
</evidence>
<keyword evidence="21" id="KW-1185">Reference proteome</keyword>
<dbReference type="InterPro" id="IPR003151">
    <property type="entry name" value="PIK-rel_kinase_FAT"/>
</dbReference>
<dbReference type="GO" id="GO:0005634">
    <property type="term" value="C:nucleus"/>
    <property type="evidence" value="ECO:0007669"/>
    <property type="project" value="UniProtKB-SubCell"/>
</dbReference>
<comment type="similarity">
    <text evidence="2">Belongs to the PI3/PI4-kinase family. ATM subfamily.</text>
</comment>
<dbReference type="InterPro" id="IPR012993">
    <property type="entry name" value="UME"/>
</dbReference>
<comment type="function">
    <text evidence="13">Serine/threonine protein kinase which activates checkpoint signaling upon genotoxic stresses such as ionizing radiation (IR), ultraviolet light (UV), or DNA replication stalling, thereby acting as a DNA damage sensor. Recognizes the substrate consensus sequence [ST]-Q. Phosphorylates histone H2A to form H2AS128ph (gamma-H2A) at sites of DNA damage, involved in the regulation of DNA damage response mechanism. Required for the control of telomere length and genome stability.</text>
</comment>
<dbReference type="SUPFAM" id="SSF56112">
    <property type="entry name" value="Protein kinase-like (PK-like)"/>
    <property type="match status" value="1"/>
</dbReference>
<keyword evidence="9" id="KW-0418">Kinase</keyword>
<dbReference type="GO" id="GO:0005524">
    <property type="term" value="F:ATP binding"/>
    <property type="evidence" value="ECO:0007669"/>
    <property type="project" value="UniProtKB-KW"/>
</dbReference>
<comment type="subcellular location">
    <subcellularLocation>
        <location evidence="1">Nucleus</location>
    </subcellularLocation>
</comment>
<dbReference type="InterPro" id="IPR011989">
    <property type="entry name" value="ARM-like"/>
</dbReference>
<evidence type="ECO:0000256" key="11">
    <source>
        <dbReference type="ARBA" id="ARBA00023204"/>
    </source>
</evidence>
<dbReference type="SMART" id="SM00146">
    <property type="entry name" value="PI3Kc"/>
    <property type="match status" value="1"/>
</dbReference>
<evidence type="ECO:0000256" key="16">
    <source>
        <dbReference type="SAM" id="MobiDB-lite"/>
    </source>
</evidence>
<dbReference type="PROSITE" id="PS00916">
    <property type="entry name" value="PI3_4_KINASE_2"/>
    <property type="match status" value="1"/>
</dbReference>